<sequence>MPGMVHPMLAFVAQSARTLSLASQRHELCSLTAGGQIRSACRHAAKRSSLSMLLGKDGSHSSEGNAWKLAMLGVLLFSSLIILPSQATSEIIMDQYGRPQQKVCPVAYFPCWQDGYFCFRPIYCQGEFSPEGTLNAAIIFTGLLAPTYVIWRRKLGLDPDPNTEEGLAFYRSKFKLEEKEREGRAGARRKGSWFSRNLDGSE</sequence>
<evidence type="ECO:0000256" key="1">
    <source>
        <dbReference type="SAM" id="MobiDB-lite"/>
    </source>
</evidence>
<proteinExistence type="predicted"/>
<dbReference type="EMBL" id="HBEO01019139">
    <property type="protein sequence ID" value="CAD8488715.1"/>
    <property type="molecule type" value="Transcribed_RNA"/>
</dbReference>
<name>A0A7S0HI93_9CRYP</name>
<organism evidence="2">
    <name type="scientific">Hanusia phi</name>
    <dbReference type="NCBI Taxonomy" id="3032"/>
    <lineage>
        <taxon>Eukaryota</taxon>
        <taxon>Cryptophyceae</taxon>
        <taxon>Pyrenomonadales</taxon>
        <taxon>Geminigeraceae</taxon>
        <taxon>Hanusia</taxon>
    </lineage>
</organism>
<accession>A0A7S0HI93</accession>
<evidence type="ECO:0000313" key="2">
    <source>
        <dbReference type="EMBL" id="CAD8488715.1"/>
    </source>
</evidence>
<protein>
    <submittedName>
        <fullName evidence="2">Uncharacterized protein</fullName>
    </submittedName>
</protein>
<feature type="region of interest" description="Disordered" evidence="1">
    <location>
        <begin position="180"/>
        <end position="202"/>
    </location>
</feature>
<dbReference type="AlphaFoldDB" id="A0A7S0HI93"/>
<reference evidence="2" key="1">
    <citation type="submission" date="2021-01" db="EMBL/GenBank/DDBJ databases">
        <authorList>
            <person name="Corre E."/>
            <person name="Pelletier E."/>
            <person name="Niang G."/>
            <person name="Scheremetjew M."/>
            <person name="Finn R."/>
            <person name="Kale V."/>
            <person name="Holt S."/>
            <person name="Cochrane G."/>
            <person name="Meng A."/>
            <person name="Brown T."/>
            <person name="Cohen L."/>
        </authorList>
    </citation>
    <scope>NUCLEOTIDE SEQUENCE</scope>
    <source>
        <strain evidence="2">CCMP325</strain>
    </source>
</reference>
<gene>
    <name evidence="2" type="ORF">HPHI1048_LOCUS12979</name>
</gene>